<protein>
    <submittedName>
        <fullName evidence="2">Uncharacterized protein</fullName>
    </submittedName>
</protein>
<feature type="compositionally biased region" description="Basic and acidic residues" evidence="1">
    <location>
        <begin position="16"/>
        <end position="40"/>
    </location>
</feature>
<gene>
    <name evidence="2" type="ORF">AsAng_0029120</name>
</gene>
<evidence type="ECO:0000313" key="2">
    <source>
        <dbReference type="EMBL" id="BDS12197.1"/>
    </source>
</evidence>
<proteinExistence type="predicted"/>
<reference evidence="2" key="1">
    <citation type="submission" date="2022-09" db="EMBL/GenBank/DDBJ databases">
        <title>Aureispira anguillicida sp. nov., isolated from Leptocephalus of Japanese eel Anguilla japonica.</title>
        <authorList>
            <person name="Yuasa K."/>
            <person name="Mekata T."/>
            <person name="Ikunari K."/>
        </authorList>
    </citation>
    <scope>NUCLEOTIDE SEQUENCE</scope>
    <source>
        <strain evidence="2">EL160426</strain>
    </source>
</reference>
<accession>A0A915YFI5</accession>
<dbReference type="AlphaFoldDB" id="A0A915YFI5"/>
<sequence length="51" mass="5983">MNVVKKSTSKSVKQGKSKEQEKEQTRLTKEELKEKEDRMGTKRRGLFVKSK</sequence>
<evidence type="ECO:0000256" key="1">
    <source>
        <dbReference type="SAM" id="MobiDB-lite"/>
    </source>
</evidence>
<evidence type="ECO:0000313" key="3">
    <source>
        <dbReference type="Proteomes" id="UP001060919"/>
    </source>
</evidence>
<dbReference type="RefSeq" id="WP_264793301.1">
    <property type="nucleotide sequence ID" value="NZ_AP026867.1"/>
</dbReference>
<name>A0A915YFI5_9BACT</name>
<organism evidence="2 3">
    <name type="scientific">Aureispira anguillae</name>
    <dbReference type="NCBI Taxonomy" id="2864201"/>
    <lineage>
        <taxon>Bacteria</taxon>
        <taxon>Pseudomonadati</taxon>
        <taxon>Bacteroidota</taxon>
        <taxon>Saprospiria</taxon>
        <taxon>Saprospirales</taxon>
        <taxon>Saprospiraceae</taxon>
        <taxon>Aureispira</taxon>
    </lineage>
</organism>
<keyword evidence="3" id="KW-1185">Reference proteome</keyword>
<dbReference type="EMBL" id="AP026867">
    <property type="protein sequence ID" value="BDS12197.1"/>
    <property type="molecule type" value="Genomic_DNA"/>
</dbReference>
<feature type="region of interest" description="Disordered" evidence="1">
    <location>
        <begin position="1"/>
        <end position="51"/>
    </location>
</feature>
<dbReference type="Proteomes" id="UP001060919">
    <property type="component" value="Chromosome"/>
</dbReference>
<dbReference type="KEGG" id="aup:AsAng_0029120"/>
<feature type="compositionally biased region" description="Basic residues" evidence="1">
    <location>
        <begin position="41"/>
        <end position="51"/>
    </location>
</feature>
<feature type="compositionally biased region" description="Low complexity" evidence="1">
    <location>
        <begin position="1"/>
        <end position="14"/>
    </location>
</feature>